<gene>
    <name evidence="1" type="ORF">FGO68_gene2202</name>
</gene>
<accession>A0A8J8SXT7</accession>
<reference evidence="1" key="1">
    <citation type="submission" date="2019-06" db="EMBL/GenBank/DDBJ databases">
        <authorList>
            <person name="Zheng W."/>
        </authorList>
    </citation>
    <scope>NUCLEOTIDE SEQUENCE</scope>
    <source>
        <strain evidence="1">QDHG01</strain>
    </source>
</reference>
<evidence type="ECO:0000313" key="2">
    <source>
        <dbReference type="Proteomes" id="UP000785679"/>
    </source>
</evidence>
<name>A0A8J8SXT7_HALGN</name>
<keyword evidence="2" id="KW-1185">Reference proteome</keyword>
<dbReference type="AlphaFoldDB" id="A0A8J8SXT7"/>
<organism evidence="1 2">
    <name type="scientific">Halteria grandinella</name>
    <dbReference type="NCBI Taxonomy" id="5974"/>
    <lineage>
        <taxon>Eukaryota</taxon>
        <taxon>Sar</taxon>
        <taxon>Alveolata</taxon>
        <taxon>Ciliophora</taxon>
        <taxon>Intramacronucleata</taxon>
        <taxon>Spirotrichea</taxon>
        <taxon>Stichotrichia</taxon>
        <taxon>Sporadotrichida</taxon>
        <taxon>Halteriidae</taxon>
        <taxon>Halteria</taxon>
    </lineage>
</organism>
<protein>
    <submittedName>
        <fullName evidence="1">Uncharacterized protein</fullName>
    </submittedName>
</protein>
<evidence type="ECO:0000313" key="1">
    <source>
        <dbReference type="EMBL" id="TNV74238.1"/>
    </source>
</evidence>
<comment type="caution">
    <text evidence="1">The sequence shown here is derived from an EMBL/GenBank/DDBJ whole genome shotgun (WGS) entry which is preliminary data.</text>
</comment>
<proteinExistence type="predicted"/>
<sequence>MKFISVSASEILSYLTPSLLEHLVLQKDPASCERQVKTHPAQPPLTSAQRLLRQEVAPFETAPYQCIVGAPANSLEQDLLQGEASSLLQKELGQRRD</sequence>
<dbReference type="Proteomes" id="UP000785679">
    <property type="component" value="Unassembled WGS sequence"/>
</dbReference>
<dbReference type="EMBL" id="RRYP01017250">
    <property type="protein sequence ID" value="TNV74238.1"/>
    <property type="molecule type" value="Genomic_DNA"/>
</dbReference>